<gene>
    <name evidence="3" type="ORF">ENJ61_00530</name>
</gene>
<reference evidence="3" key="1">
    <citation type="journal article" date="2020" name="mSystems">
        <title>Genome- and Community-Level Interaction Insights into Carbon Utilization and Element Cycling Functions of Hydrothermarchaeota in Hydrothermal Sediment.</title>
        <authorList>
            <person name="Zhou Z."/>
            <person name="Liu Y."/>
            <person name="Xu W."/>
            <person name="Pan J."/>
            <person name="Luo Z.H."/>
            <person name="Li M."/>
        </authorList>
    </citation>
    <scope>NUCLEOTIDE SEQUENCE [LARGE SCALE GENOMIC DNA]</scope>
    <source>
        <strain evidence="3">HyVt-501</strain>
    </source>
</reference>
<dbReference type="AlphaFoldDB" id="A0A7C5L4R6"/>
<accession>A0A7C5L4R6</accession>
<keyword evidence="1" id="KW-1133">Transmembrane helix</keyword>
<feature type="transmembrane region" description="Helical" evidence="1">
    <location>
        <begin position="12"/>
        <end position="30"/>
    </location>
</feature>
<protein>
    <recommendedName>
        <fullName evidence="2">DUF2207 domain-containing protein</fullName>
    </recommendedName>
</protein>
<organism evidence="3">
    <name type="scientific">Aquifex aeolicus</name>
    <dbReference type="NCBI Taxonomy" id="63363"/>
    <lineage>
        <taxon>Bacteria</taxon>
        <taxon>Pseudomonadati</taxon>
        <taxon>Aquificota</taxon>
        <taxon>Aquificia</taxon>
        <taxon>Aquificales</taxon>
        <taxon>Aquificaceae</taxon>
        <taxon>Aquifex</taxon>
    </lineage>
</organism>
<dbReference type="Pfam" id="PF09972">
    <property type="entry name" value="DUF2207"/>
    <property type="match status" value="1"/>
</dbReference>
<keyword evidence="1" id="KW-0472">Membrane</keyword>
<dbReference type="EMBL" id="DRNB01000013">
    <property type="protein sequence ID" value="HHJ63371.1"/>
    <property type="molecule type" value="Genomic_DNA"/>
</dbReference>
<keyword evidence="1" id="KW-0812">Transmembrane</keyword>
<dbReference type="InterPro" id="IPR018702">
    <property type="entry name" value="DUF2207"/>
</dbReference>
<name>A0A7C5L4R6_AQUAO</name>
<evidence type="ECO:0000313" key="3">
    <source>
        <dbReference type="EMBL" id="HHJ63371.1"/>
    </source>
</evidence>
<evidence type="ECO:0000259" key="2">
    <source>
        <dbReference type="Pfam" id="PF09972"/>
    </source>
</evidence>
<comment type="caution">
    <text evidence="3">The sequence shown here is derived from an EMBL/GenBank/DDBJ whole genome shotgun (WGS) entry which is preliminary data.</text>
</comment>
<sequence>MAGVPELGEDRKLLKVVLLCLLLSVGSLFLSEIDPQPLLEPLTVELRAELELEEEISLRETYLFKVKEGGKFRMLYRVWRVPVSYENPLSVPHLRALDFDGDGVAYLRDHYGNVFLREEREEVRNLVRTKALRNELGVVRPEGFPEGDYRASFAYLLLPPFNYDEEFIHLNLKLADRHVPYERVEIVIYDSRGLLLDLYPHLPLFTVRRSGNLWIVEGIAGKDKLIELEMVLRRGPLEGFGSYVPNVRERAKSANATLTALYTFRSYLKPALVL</sequence>
<proteinExistence type="predicted"/>
<feature type="domain" description="DUF2207" evidence="2">
    <location>
        <begin position="56"/>
        <end position="230"/>
    </location>
</feature>
<feature type="non-terminal residue" evidence="3">
    <location>
        <position position="274"/>
    </location>
</feature>
<evidence type="ECO:0000256" key="1">
    <source>
        <dbReference type="SAM" id="Phobius"/>
    </source>
</evidence>
<dbReference type="Proteomes" id="UP000885792">
    <property type="component" value="Unassembled WGS sequence"/>
</dbReference>